<evidence type="ECO:0000313" key="3">
    <source>
        <dbReference type="Proteomes" id="UP001595897"/>
    </source>
</evidence>
<gene>
    <name evidence="2" type="ORF">ACFO4O_17670</name>
</gene>
<feature type="chain" id="PRO_5045534971" description="PEP-CTERM protein-sorting domain-containing protein" evidence="1">
    <location>
        <begin position="23"/>
        <end position="197"/>
    </location>
</feature>
<keyword evidence="3" id="KW-1185">Reference proteome</keyword>
<evidence type="ECO:0000256" key="1">
    <source>
        <dbReference type="SAM" id="SignalP"/>
    </source>
</evidence>
<keyword evidence="1" id="KW-0732">Signal</keyword>
<comment type="caution">
    <text evidence="2">The sequence shown here is derived from an EMBL/GenBank/DDBJ whole genome shotgun (WGS) entry which is preliminary data.</text>
</comment>
<dbReference type="RefSeq" id="WP_382410957.1">
    <property type="nucleotide sequence ID" value="NZ_JBHSGU010000029.1"/>
</dbReference>
<reference evidence="3" key="1">
    <citation type="journal article" date="2019" name="Int. J. Syst. Evol. Microbiol.">
        <title>The Global Catalogue of Microorganisms (GCM) 10K type strain sequencing project: providing services to taxonomists for standard genome sequencing and annotation.</title>
        <authorList>
            <consortium name="The Broad Institute Genomics Platform"/>
            <consortium name="The Broad Institute Genome Sequencing Center for Infectious Disease"/>
            <person name="Wu L."/>
            <person name="Ma J."/>
        </authorList>
    </citation>
    <scope>NUCLEOTIDE SEQUENCE [LARGE SCALE GENOMIC DNA]</scope>
    <source>
        <strain evidence="3">KACC 12507</strain>
    </source>
</reference>
<organism evidence="2 3">
    <name type="scientific">Glaciecola siphonariae</name>
    <dbReference type="NCBI Taxonomy" id="521012"/>
    <lineage>
        <taxon>Bacteria</taxon>
        <taxon>Pseudomonadati</taxon>
        <taxon>Pseudomonadota</taxon>
        <taxon>Gammaproteobacteria</taxon>
        <taxon>Alteromonadales</taxon>
        <taxon>Alteromonadaceae</taxon>
        <taxon>Glaciecola</taxon>
    </lineage>
</organism>
<feature type="signal peptide" evidence="1">
    <location>
        <begin position="1"/>
        <end position="22"/>
    </location>
</feature>
<evidence type="ECO:0000313" key="2">
    <source>
        <dbReference type="EMBL" id="MFC4701978.1"/>
    </source>
</evidence>
<dbReference type="Proteomes" id="UP001595897">
    <property type="component" value="Unassembled WGS sequence"/>
</dbReference>
<evidence type="ECO:0008006" key="4">
    <source>
        <dbReference type="Google" id="ProtNLM"/>
    </source>
</evidence>
<accession>A0ABV9M2U7</accession>
<protein>
    <recommendedName>
        <fullName evidence="4">PEP-CTERM protein-sorting domain-containing protein</fullName>
    </recommendedName>
</protein>
<sequence length="197" mass="21017">MKLVKKLIAAAALVGASLSANAALITIDDIDGGVAGFTATGTGFTFENFDALIDGNFSTRIATERFNGMGAGIVAGEMVVIEANFNNLFTVDSFGIAQDWGRRFNQQIEALTLVLFSEDGDVRFDVTGLATDTFDVHNLFSGNVENVSGFALEITSLQAREFEIRELVISATANPVNAPLMGALTLLACGMILRRRK</sequence>
<dbReference type="EMBL" id="JBHSGU010000029">
    <property type="protein sequence ID" value="MFC4701978.1"/>
    <property type="molecule type" value="Genomic_DNA"/>
</dbReference>
<proteinExistence type="predicted"/>
<name>A0ABV9M2U7_9ALTE</name>